<dbReference type="PROSITE" id="PS50088">
    <property type="entry name" value="ANK_REPEAT"/>
    <property type="match status" value="1"/>
</dbReference>
<feature type="compositionally biased region" description="Polar residues" evidence="2">
    <location>
        <begin position="99"/>
        <end position="108"/>
    </location>
</feature>
<dbReference type="EMBL" id="RWGY01000013">
    <property type="protein sequence ID" value="TVU23882.1"/>
    <property type="molecule type" value="Genomic_DNA"/>
</dbReference>
<comment type="caution">
    <text evidence="3">The sequence shown here is derived from an EMBL/GenBank/DDBJ whole genome shotgun (WGS) entry which is preliminary data.</text>
</comment>
<feature type="region of interest" description="Disordered" evidence="2">
    <location>
        <begin position="82"/>
        <end position="117"/>
    </location>
</feature>
<dbReference type="Pfam" id="PF00023">
    <property type="entry name" value="Ank"/>
    <property type="match status" value="1"/>
</dbReference>
<feature type="repeat" description="ANK" evidence="1">
    <location>
        <begin position="29"/>
        <end position="61"/>
    </location>
</feature>
<reference evidence="3 4" key="1">
    <citation type="journal article" date="2019" name="Sci. Rep.">
        <title>A high-quality genome of Eragrostis curvula grass provides insights into Poaceae evolution and supports new strategies to enhance forage quality.</title>
        <authorList>
            <person name="Carballo J."/>
            <person name="Santos B.A.C.M."/>
            <person name="Zappacosta D."/>
            <person name="Garbus I."/>
            <person name="Selva J.P."/>
            <person name="Gallo C.A."/>
            <person name="Diaz A."/>
            <person name="Albertini E."/>
            <person name="Caccamo M."/>
            <person name="Echenique V."/>
        </authorList>
    </citation>
    <scope>NUCLEOTIDE SEQUENCE [LARGE SCALE GENOMIC DNA]</scope>
    <source>
        <strain evidence="4">cv. Victoria</strain>
        <tissue evidence="3">Leaf</tissue>
    </source>
</reference>
<gene>
    <name evidence="3" type="ORF">EJB05_26268</name>
</gene>
<dbReference type="Proteomes" id="UP000324897">
    <property type="component" value="Chromosome 2"/>
</dbReference>
<keyword evidence="1" id="KW-0040">ANK repeat</keyword>
<organism evidence="3 4">
    <name type="scientific">Eragrostis curvula</name>
    <name type="common">weeping love grass</name>
    <dbReference type="NCBI Taxonomy" id="38414"/>
    <lineage>
        <taxon>Eukaryota</taxon>
        <taxon>Viridiplantae</taxon>
        <taxon>Streptophyta</taxon>
        <taxon>Embryophyta</taxon>
        <taxon>Tracheophyta</taxon>
        <taxon>Spermatophyta</taxon>
        <taxon>Magnoliopsida</taxon>
        <taxon>Liliopsida</taxon>
        <taxon>Poales</taxon>
        <taxon>Poaceae</taxon>
        <taxon>PACMAD clade</taxon>
        <taxon>Chloridoideae</taxon>
        <taxon>Eragrostideae</taxon>
        <taxon>Eragrostidinae</taxon>
        <taxon>Eragrostis</taxon>
    </lineage>
</organism>
<keyword evidence="4" id="KW-1185">Reference proteome</keyword>
<feature type="non-terminal residue" evidence="3">
    <location>
        <position position="1"/>
    </location>
</feature>
<accession>A0A5J9UJK1</accession>
<dbReference type="Gene3D" id="1.25.40.20">
    <property type="entry name" value="Ankyrin repeat-containing domain"/>
    <property type="match status" value="1"/>
</dbReference>
<protein>
    <submittedName>
        <fullName evidence="3">Uncharacterized protein</fullName>
    </submittedName>
</protein>
<proteinExistence type="predicted"/>
<evidence type="ECO:0000256" key="2">
    <source>
        <dbReference type="SAM" id="MobiDB-lite"/>
    </source>
</evidence>
<evidence type="ECO:0000313" key="3">
    <source>
        <dbReference type="EMBL" id="TVU23882.1"/>
    </source>
</evidence>
<sequence>MPLPKWWSGTPWTCQGDAGKDPDRVSLLDVCTALQNATCKGHLEIVELLLQHGVEYVAIGRWAHYQNNEMINMLDNHGSKLKGQGALDEEVGLPGGRYASQTRASQGEQPEIGRPGV</sequence>
<dbReference type="Gramene" id="TVU23882">
    <property type="protein sequence ID" value="TVU23882"/>
    <property type="gene ID" value="EJB05_26268"/>
</dbReference>
<dbReference type="SUPFAM" id="SSF48403">
    <property type="entry name" value="Ankyrin repeat"/>
    <property type="match status" value="1"/>
</dbReference>
<evidence type="ECO:0000313" key="4">
    <source>
        <dbReference type="Proteomes" id="UP000324897"/>
    </source>
</evidence>
<dbReference type="OrthoDB" id="194358at2759"/>
<dbReference type="AlphaFoldDB" id="A0A5J9UJK1"/>
<dbReference type="InterPro" id="IPR002110">
    <property type="entry name" value="Ankyrin_rpt"/>
</dbReference>
<evidence type="ECO:0000256" key="1">
    <source>
        <dbReference type="PROSITE-ProRule" id="PRU00023"/>
    </source>
</evidence>
<dbReference type="InterPro" id="IPR036770">
    <property type="entry name" value="Ankyrin_rpt-contain_sf"/>
</dbReference>
<name>A0A5J9UJK1_9POAL</name>